<accession>A0A939FDC3</accession>
<evidence type="ECO:0000313" key="2">
    <source>
        <dbReference type="EMBL" id="MBO0516224.1"/>
    </source>
</evidence>
<organism evidence="2 3">
    <name type="scientific">Streptomyces beijiangensis</name>
    <dbReference type="NCBI Taxonomy" id="163361"/>
    <lineage>
        <taxon>Bacteria</taxon>
        <taxon>Bacillati</taxon>
        <taxon>Actinomycetota</taxon>
        <taxon>Actinomycetes</taxon>
        <taxon>Kitasatosporales</taxon>
        <taxon>Streptomycetaceae</taxon>
        <taxon>Streptomyces</taxon>
    </lineage>
</organism>
<feature type="domain" description="SnoaL-like" evidence="1">
    <location>
        <begin position="11"/>
        <end position="109"/>
    </location>
</feature>
<protein>
    <submittedName>
        <fullName evidence="2">Nuclear transport factor 2 family protein</fullName>
    </submittedName>
</protein>
<dbReference type="Gene3D" id="3.10.450.50">
    <property type="match status" value="1"/>
</dbReference>
<dbReference type="InterPro" id="IPR032710">
    <property type="entry name" value="NTF2-like_dom_sf"/>
</dbReference>
<dbReference type="Proteomes" id="UP000664167">
    <property type="component" value="Unassembled WGS sequence"/>
</dbReference>
<dbReference type="SUPFAM" id="SSF54427">
    <property type="entry name" value="NTF2-like"/>
    <property type="match status" value="1"/>
</dbReference>
<dbReference type="EMBL" id="JAFLRJ010000373">
    <property type="protein sequence ID" value="MBO0516224.1"/>
    <property type="molecule type" value="Genomic_DNA"/>
</dbReference>
<gene>
    <name evidence="2" type="ORF">J0695_31290</name>
</gene>
<dbReference type="RefSeq" id="WP_206967775.1">
    <property type="nucleotide sequence ID" value="NZ_BAAAJJ010000007.1"/>
</dbReference>
<dbReference type="Pfam" id="PF12680">
    <property type="entry name" value="SnoaL_2"/>
    <property type="match status" value="1"/>
</dbReference>
<reference evidence="2" key="1">
    <citation type="submission" date="2021-03" db="EMBL/GenBank/DDBJ databases">
        <title>Streptomyces poriferae sp. nov., a novel marine sponge-derived Actinobacteria species with anti-MRSA activity.</title>
        <authorList>
            <person name="Sandoval-Powers M."/>
            <person name="Kralova S."/>
            <person name="Nguyen G.-S."/>
            <person name="Fawwal D."/>
            <person name="Degnes K."/>
            <person name="Klinkenberg G."/>
            <person name="Sletta H."/>
            <person name="Wentzel A."/>
            <person name="Liles M.R."/>
        </authorList>
    </citation>
    <scope>NUCLEOTIDE SEQUENCE</scope>
    <source>
        <strain evidence="2">DSM 41794</strain>
    </source>
</reference>
<name>A0A939FDC3_9ACTN</name>
<evidence type="ECO:0000259" key="1">
    <source>
        <dbReference type="Pfam" id="PF12680"/>
    </source>
</evidence>
<comment type="caution">
    <text evidence="2">The sequence shown here is derived from an EMBL/GenBank/DDBJ whole genome shotgun (WGS) entry which is preliminary data.</text>
</comment>
<keyword evidence="3" id="KW-1185">Reference proteome</keyword>
<evidence type="ECO:0000313" key="3">
    <source>
        <dbReference type="Proteomes" id="UP000664167"/>
    </source>
</evidence>
<dbReference type="InterPro" id="IPR037401">
    <property type="entry name" value="SnoaL-like"/>
</dbReference>
<dbReference type="AlphaFoldDB" id="A0A939FDC3"/>
<proteinExistence type="predicted"/>
<sequence length="118" mass="13846">MVTEDQVRTWVEGYLRAWTSNSKKDIAALFTPRAEYHEWPYETDWIGRDAIVEGWQSRAPWQEGGWEFDWSILTLNGDTAAIEGTGRYKELGTFANLWTVTFDKNGRCTTFRMWNNEI</sequence>